<evidence type="ECO:0000313" key="2">
    <source>
        <dbReference type="WBParaSite" id="Hba_00785"/>
    </source>
</evidence>
<name>A0A1I7W813_HETBA</name>
<keyword evidence="1" id="KW-1185">Reference proteome</keyword>
<dbReference type="AlphaFoldDB" id="A0A1I7W813"/>
<evidence type="ECO:0000313" key="1">
    <source>
        <dbReference type="Proteomes" id="UP000095283"/>
    </source>
</evidence>
<reference evidence="2" key="1">
    <citation type="submission" date="2016-11" db="UniProtKB">
        <authorList>
            <consortium name="WormBaseParasite"/>
        </authorList>
    </citation>
    <scope>IDENTIFICATION</scope>
</reference>
<protein>
    <submittedName>
        <fullName evidence="2">Uncharacterized protein</fullName>
    </submittedName>
</protein>
<accession>A0A1I7W813</accession>
<sequence>MKRMRLRMKRSERKLLVVPTTVMMRKEGRKDRELMLFFLLLVYISHFLESETATLITEIIDSNEQTWLLFVAKYISDFGHLRPSRSST</sequence>
<dbReference type="Proteomes" id="UP000095283">
    <property type="component" value="Unplaced"/>
</dbReference>
<proteinExistence type="predicted"/>
<dbReference type="WBParaSite" id="Hba_00785">
    <property type="protein sequence ID" value="Hba_00785"/>
    <property type="gene ID" value="Hba_00785"/>
</dbReference>
<organism evidence="1 2">
    <name type="scientific">Heterorhabditis bacteriophora</name>
    <name type="common">Entomopathogenic nematode worm</name>
    <dbReference type="NCBI Taxonomy" id="37862"/>
    <lineage>
        <taxon>Eukaryota</taxon>
        <taxon>Metazoa</taxon>
        <taxon>Ecdysozoa</taxon>
        <taxon>Nematoda</taxon>
        <taxon>Chromadorea</taxon>
        <taxon>Rhabditida</taxon>
        <taxon>Rhabditina</taxon>
        <taxon>Rhabditomorpha</taxon>
        <taxon>Strongyloidea</taxon>
        <taxon>Heterorhabditidae</taxon>
        <taxon>Heterorhabditis</taxon>
    </lineage>
</organism>